<keyword evidence="1" id="KW-0812">Transmembrane</keyword>
<evidence type="ECO:0000313" key="3">
    <source>
        <dbReference type="Proteomes" id="UP001164929"/>
    </source>
</evidence>
<name>A0AAD6LH67_9ROSI</name>
<keyword evidence="1" id="KW-0472">Membrane</keyword>
<evidence type="ECO:0000256" key="1">
    <source>
        <dbReference type="SAM" id="Phobius"/>
    </source>
</evidence>
<sequence>MFETAMLEFLVPGDLDDDGGCDIYDRDLLVFLVEVVEMVVIVSVLVVDRLNA</sequence>
<accession>A0AAD6LH67</accession>
<dbReference type="EMBL" id="JAQIZT010000017">
    <property type="protein sequence ID" value="KAJ6959838.1"/>
    <property type="molecule type" value="Genomic_DNA"/>
</dbReference>
<reference evidence="2" key="1">
    <citation type="journal article" date="2023" name="Mol. Ecol. Resour.">
        <title>Chromosome-level genome assembly of a triploid poplar Populus alba 'Berolinensis'.</title>
        <authorList>
            <person name="Chen S."/>
            <person name="Yu Y."/>
            <person name="Wang X."/>
            <person name="Wang S."/>
            <person name="Zhang T."/>
            <person name="Zhou Y."/>
            <person name="He R."/>
            <person name="Meng N."/>
            <person name="Wang Y."/>
            <person name="Liu W."/>
            <person name="Liu Z."/>
            <person name="Liu J."/>
            <person name="Guo Q."/>
            <person name="Huang H."/>
            <person name="Sederoff R.R."/>
            <person name="Wang G."/>
            <person name="Qu G."/>
            <person name="Chen S."/>
        </authorList>
    </citation>
    <scope>NUCLEOTIDE SEQUENCE</scope>
    <source>
        <strain evidence="2">SC-2020</strain>
    </source>
</reference>
<gene>
    <name evidence="2" type="ORF">NC653_038026</name>
</gene>
<organism evidence="2 3">
    <name type="scientific">Populus alba x Populus x berolinensis</name>
    <dbReference type="NCBI Taxonomy" id="444605"/>
    <lineage>
        <taxon>Eukaryota</taxon>
        <taxon>Viridiplantae</taxon>
        <taxon>Streptophyta</taxon>
        <taxon>Embryophyta</taxon>
        <taxon>Tracheophyta</taxon>
        <taxon>Spermatophyta</taxon>
        <taxon>Magnoliopsida</taxon>
        <taxon>eudicotyledons</taxon>
        <taxon>Gunneridae</taxon>
        <taxon>Pentapetalae</taxon>
        <taxon>rosids</taxon>
        <taxon>fabids</taxon>
        <taxon>Malpighiales</taxon>
        <taxon>Salicaceae</taxon>
        <taxon>Saliceae</taxon>
        <taxon>Populus</taxon>
    </lineage>
</organism>
<protein>
    <submittedName>
        <fullName evidence="2">Uncharacterized protein</fullName>
    </submittedName>
</protein>
<proteinExistence type="predicted"/>
<dbReference type="AlphaFoldDB" id="A0AAD6LH67"/>
<feature type="transmembrane region" description="Helical" evidence="1">
    <location>
        <begin position="28"/>
        <end position="47"/>
    </location>
</feature>
<keyword evidence="3" id="KW-1185">Reference proteome</keyword>
<comment type="caution">
    <text evidence="2">The sequence shown here is derived from an EMBL/GenBank/DDBJ whole genome shotgun (WGS) entry which is preliminary data.</text>
</comment>
<keyword evidence="1" id="KW-1133">Transmembrane helix</keyword>
<dbReference type="Proteomes" id="UP001164929">
    <property type="component" value="Chromosome 17"/>
</dbReference>
<evidence type="ECO:0000313" key="2">
    <source>
        <dbReference type="EMBL" id="KAJ6959838.1"/>
    </source>
</evidence>